<dbReference type="AlphaFoldDB" id="A0AA88P294"/>
<dbReference type="Proteomes" id="UP001187343">
    <property type="component" value="Unassembled WGS sequence"/>
</dbReference>
<proteinExistence type="predicted"/>
<dbReference type="InterPro" id="IPR003599">
    <property type="entry name" value="Ig_sub"/>
</dbReference>
<dbReference type="PROSITE" id="PS50835">
    <property type="entry name" value="IG_LIKE"/>
    <property type="match status" value="2"/>
</dbReference>
<organism evidence="1 2">
    <name type="scientific">Cirrhinus molitorella</name>
    <name type="common">mud carp</name>
    <dbReference type="NCBI Taxonomy" id="172907"/>
    <lineage>
        <taxon>Eukaryota</taxon>
        <taxon>Metazoa</taxon>
        <taxon>Chordata</taxon>
        <taxon>Craniata</taxon>
        <taxon>Vertebrata</taxon>
        <taxon>Euteleostomi</taxon>
        <taxon>Actinopterygii</taxon>
        <taxon>Neopterygii</taxon>
        <taxon>Teleostei</taxon>
        <taxon>Ostariophysi</taxon>
        <taxon>Cypriniformes</taxon>
        <taxon>Cyprinidae</taxon>
        <taxon>Labeoninae</taxon>
        <taxon>Labeonini</taxon>
        <taxon>Cirrhinus</taxon>
    </lineage>
</organism>
<comment type="caution">
    <text evidence="1">The sequence shown here is derived from an EMBL/GenBank/DDBJ whole genome shotgun (WGS) entry which is preliminary data.</text>
</comment>
<dbReference type="EMBL" id="JAUYZG010000022">
    <property type="protein sequence ID" value="KAK2872812.1"/>
    <property type="molecule type" value="Genomic_DNA"/>
</dbReference>
<dbReference type="Pfam" id="PF07686">
    <property type="entry name" value="V-set"/>
    <property type="match status" value="1"/>
</dbReference>
<dbReference type="InterPro" id="IPR013106">
    <property type="entry name" value="Ig_V-set"/>
</dbReference>
<sequence>MPLQSVPVRSEEGKHTDLYGVKRTRILSVMGCTGWRLLWLACLVSTFLQYGAVRVMVRESGLEVVQGDSVTLPCSFFTMMPLFRLSIIWTLTPLSDPDSPIQVIVYDQGQVIESPSFMGRVGFVGMPWSADIILNYTRVSDAGVYRCVVSNPPETGDPGIGELSLTVLAPPSLPVCLWEGDTDAGGNVRLSCVVAQGYPTPQVIWEKLEPDKTTLPVNMDGDMTGSVHITNVSAQTSGLYRCSVTNPLGTQHCYINLSVYTPPDNSPGILQGVLLSLTMALLLLALMVLVLWLHRSAQESKWRNGHEEDECYNEIKYTPSLIKRSFV</sequence>
<dbReference type="SMART" id="SM00409">
    <property type="entry name" value="IG"/>
    <property type="match status" value="2"/>
</dbReference>
<protein>
    <submittedName>
        <fullName evidence="1">Uncharacterized protein</fullName>
    </submittedName>
</protein>
<dbReference type="SUPFAM" id="SSF48726">
    <property type="entry name" value="Immunoglobulin"/>
    <property type="match status" value="2"/>
</dbReference>
<keyword evidence="2" id="KW-1185">Reference proteome</keyword>
<reference evidence="1" key="1">
    <citation type="submission" date="2023-08" db="EMBL/GenBank/DDBJ databases">
        <title>Chromosome-level Genome Assembly of mud carp (Cirrhinus molitorella).</title>
        <authorList>
            <person name="Liu H."/>
        </authorList>
    </citation>
    <scope>NUCLEOTIDE SEQUENCE</scope>
    <source>
        <strain evidence="1">Prfri</strain>
        <tissue evidence="1">Muscle</tissue>
    </source>
</reference>
<dbReference type="Gene3D" id="2.60.40.10">
    <property type="entry name" value="Immunoglobulins"/>
    <property type="match status" value="2"/>
</dbReference>
<gene>
    <name evidence="1" type="ORF">Q8A67_022709</name>
</gene>
<evidence type="ECO:0000313" key="2">
    <source>
        <dbReference type="Proteomes" id="UP001187343"/>
    </source>
</evidence>
<accession>A0AA88P294</accession>
<dbReference type="InterPro" id="IPR013783">
    <property type="entry name" value="Ig-like_fold"/>
</dbReference>
<evidence type="ECO:0000313" key="1">
    <source>
        <dbReference type="EMBL" id="KAK2872812.1"/>
    </source>
</evidence>
<dbReference type="SMART" id="SM00408">
    <property type="entry name" value="IGc2"/>
    <property type="match status" value="2"/>
</dbReference>
<dbReference type="Pfam" id="PF13927">
    <property type="entry name" value="Ig_3"/>
    <property type="match status" value="1"/>
</dbReference>
<dbReference type="InterPro" id="IPR003598">
    <property type="entry name" value="Ig_sub2"/>
</dbReference>
<name>A0AA88P294_9TELE</name>
<dbReference type="PANTHER" id="PTHR44699">
    <property type="entry name" value="IMMUNOGLOBULIN SUPERFAMILY MEMBER 11"/>
    <property type="match status" value="1"/>
</dbReference>
<dbReference type="InterPro" id="IPR036179">
    <property type="entry name" value="Ig-like_dom_sf"/>
</dbReference>
<dbReference type="PANTHER" id="PTHR44699:SF2">
    <property type="entry name" value="IMMUNOGLOBULIN SUPERFAMILY MEMBER 11-LIKE"/>
    <property type="match status" value="1"/>
</dbReference>
<dbReference type="InterPro" id="IPR042758">
    <property type="entry name" value="IGSF11"/>
</dbReference>
<dbReference type="InterPro" id="IPR007110">
    <property type="entry name" value="Ig-like_dom"/>
</dbReference>